<dbReference type="EMBL" id="CASHTH010002741">
    <property type="protein sequence ID" value="CAI8034556.1"/>
    <property type="molecule type" value="Genomic_DNA"/>
</dbReference>
<dbReference type="AlphaFoldDB" id="A0AA35WZM8"/>
<protein>
    <submittedName>
        <fullName evidence="2">Uncharacterized protein</fullName>
    </submittedName>
</protein>
<keyword evidence="3" id="KW-1185">Reference proteome</keyword>
<organism evidence="2 3">
    <name type="scientific">Geodia barretti</name>
    <name type="common">Barrett's horny sponge</name>
    <dbReference type="NCBI Taxonomy" id="519541"/>
    <lineage>
        <taxon>Eukaryota</taxon>
        <taxon>Metazoa</taxon>
        <taxon>Porifera</taxon>
        <taxon>Demospongiae</taxon>
        <taxon>Heteroscleromorpha</taxon>
        <taxon>Tetractinellida</taxon>
        <taxon>Astrophorina</taxon>
        <taxon>Geodiidae</taxon>
        <taxon>Geodia</taxon>
    </lineage>
</organism>
<evidence type="ECO:0000256" key="1">
    <source>
        <dbReference type="SAM" id="MobiDB-lite"/>
    </source>
</evidence>
<name>A0AA35WZM8_GEOBA</name>
<proteinExistence type="predicted"/>
<sequence>MKAKGEDMSAAAPSLEELLSGVSRKTADAPGGGPGRLGPPPEEEENFDEVEETVIERLVGLTEMVPDPLWNVGEKGLRVVSVVGAAVCVGVGNLSCSAGSPSVHRTAETRVRGDAEHAEEAVDVGSRSSWCTVRSTF</sequence>
<gene>
    <name evidence="2" type="ORF">GBAR_LOCUS19448</name>
</gene>
<evidence type="ECO:0000313" key="3">
    <source>
        <dbReference type="Proteomes" id="UP001174909"/>
    </source>
</evidence>
<feature type="region of interest" description="Disordered" evidence="1">
    <location>
        <begin position="1"/>
        <end position="49"/>
    </location>
</feature>
<reference evidence="2" key="1">
    <citation type="submission" date="2023-03" db="EMBL/GenBank/DDBJ databases">
        <authorList>
            <person name="Steffen K."/>
            <person name="Cardenas P."/>
        </authorList>
    </citation>
    <scope>NUCLEOTIDE SEQUENCE</scope>
</reference>
<comment type="caution">
    <text evidence="2">The sequence shown here is derived from an EMBL/GenBank/DDBJ whole genome shotgun (WGS) entry which is preliminary data.</text>
</comment>
<accession>A0AA35WZM8</accession>
<dbReference type="Proteomes" id="UP001174909">
    <property type="component" value="Unassembled WGS sequence"/>
</dbReference>
<evidence type="ECO:0000313" key="2">
    <source>
        <dbReference type="EMBL" id="CAI8034556.1"/>
    </source>
</evidence>